<dbReference type="Gene3D" id="1.10.10.60">
    <property type="entry name" value="Homeodomain-like"/>
    <property type="match status" value="1"/>
</dbReference>
<evidence type="ECO:0000256" key="2">
    <source>
        <dbReference type="ARBA" id="ARBA00023125"/>
    </source>
</evidence>
<dbReference type="PANTHER" id="PTHR30055:SF149">
    <property type="entry name" value="TETR-FAMILY TRANSCRIPTIONAL REGULATOR"/>
    <property type="match status" value="1"/>
</dbReference>
<dbReference type="AlphaFoldDB" id="A0A380P608"/>
<feature type="domain" description="HTH tetR-type" evidence="6">
    <location>
        <begin position="22"/>
        <end position="82"/>
    </location>
</feature>
<keyword evidence="3" id="KW-0804">Transcription</keyword>
<evidence type="ECO:0000256" key="3">
    <source>
        <dbReference type="ARBA" id="ARBA00023163"/>
    </source>
</evidence>
<feature type="compositionally biased region" description="Basic and acidic residues" evidence="5">
    <location>
        <begin position="1"/>
        <end position="11"/>
    </location>
</feature>
<feature type="region of interest" description="Disordered" evidence="5">
    <location>
        <begin position="1"/>
        <end position="24"/>
    </location>
</feature>
<proteinExistence type="predicted"/>
<dbReference type="SUPFAM" id="SSF46689">
    <property type="entry name" value="Homeodomain-like"/>
    <property type="match status" value="1"/>
</dbReference>
<dbReference type="PANTHER" id="PTHR30055">
    <property type="entry name" value="HTH-TYPE TRANSCRIPTIONAL REGULATOR RUTR"/>
    <property type="match status" value="1"/>
</dbReference>
<dbReference type="Pfam" id="PF00440">
    <property type="entry name" value="TetR_N"/>
    <property type="match status" value="1"/>
</dbReference>
<name>A0A380P608_STRGR</name>
<dbReference type="RefSeq" id="WP_100453643.1">
    <property type="nucleotide sequence ID" value="NZ_UHID01000007.1"/>
</dbReference>
<dbReference type="Pfam" id="PF16859">
    <property type="entry name" value="TetR_C_11"/>
    <property type="match status" value="1"/>
</dbReference>
<dbReference type="SUPFAM" id="SSF48498">
    <property type="entry name" value="Tetracyclin repressor-like, C-terminal domain"/>
    <property type="match status" value="1"/>
</dbReference>
<evidence type="ECO:0000256" key="4">
    <source>
        <dbReference type="PROSITE-ProRule" id="PRU00335"/>
    </source>
</evidence>
<dbReference type="InterPro" id="IPR050109">
    <property type="entry name" value="HTH-type_TetR-like_transc_reg"/>
</dbReference>
<dbReference type="GO" id="GO:0000976">
    <property type="term" value="F:transcription cis-regulatory region binding"/>
    <property type="evidence" value="ECO:0007669"/>
    <property type="project" value="TreeGrafter"/>
</dbReference>
<dbReference type="InterPro" id="IPR001647">
    <property type="entry name" value="HTH_TetR"/>
</dbReference>
<dbReference type="InterPro" id="IPR036271">
    <property type="entry name" value="Tet_transcr_reg_TetR-rel_C_sf"/>
</dbReference>
<dbReference type="PROSITE" id="PS50977">
    <property type="entry name" value="HTH_TETR_2"/>
    <property type="match status" value="1"/>
</dbReference>
<dbReference type="Proteomes" id="UP000254150">
    <property type="component" value="Unassembled WGS sequence"/>
</dbReference>
<reference evidence="7 8" key="1">
    <citation type="submission" date="2018-06" db="EMBL/GenBank/DDBJ databases">
        <authorList>
            <consortium name="Pathogen Informatics"/>
            <person name="Doyle S."/>
        </authorList>
    </citation>
    <scope>NUCLEOTIDE SEQUENCE [LARGE SCALE GENOMIC DNA]</scope>
    <source>
        <strain evidence="7 8">NCTC7807</strain>
    </source>
</reference>
<feature type="region of interest" description="Disordered" evidence="5">
    <location>
        <begin position="208"/>
        <end position="232"/>
    </location>
</feature>
<dbReference type="GO" id="GO:0003700">
    <property type="term" value="F:DNA-binding transcription factor activity"/>
    <property type="evidence" value="ECO:0007669"/>
    <property type="project" value="TreeGrafter"/>
</dbReference>
<dbReference type="Gene3D" id="1.10.357.10">
    <property type="entry name" value="Tetracycline Repressor, domain 2"/>
    <property type="match status" value="1"/>
</dbReference>
<gene>
    <name evidence="7" type="primary">kstR_1</name>
    <name evidence="7" type="ORF">NCTC7807_04310</name>
</gene>
<evidence type="ECO:0000256" key="5">
    <source>
        <dbReference type="SAM" id="MobiDB-lite"/>
    </source>
</evidence>
<feature type="DNA-binding region" description="H-T-H motif" evidence="4">
    <location>
        <begin position="45"/>
        <end position="64"/>
    </location>
</feature>
<evidence type="ECO:0000313" key="7">
    <source>
        <dbReference type="EMBL" id="SUP60244.1"/>
    </source>
</evidence>
<organism evidence="7 8">
    <name type="scientific">Streptomyces griseus</name>
    <dbReference type="NCBI Taxonomy" id="1911"/>
    <lineage>
        <taxon>Bacteria</taxon>
        <taxon>Bacillati</taxon>
        <taxon>Actinomycetota</taxon>
        <taxon>Actinomycetes</taxon>
        <taxon>Kitasatosporales</taxon>
        <taxon>Streptomycetaceae</taxon>
        <taxon>Streptomyces</taxon>
    </lineage>
</organism>
<keyword evidence="1" id="KW-0805">Transcription regulation</keyword>
<dbReference type="InterPro" id="IPR011075">
    <property type="entry name" value="TetR_C"/>
</dbReference>
<dbReference type="EMBL" id="UHID01000007">
    <property type="protein sequence ID" value="SUP60244.1"/>
    <property type="molecule type" value="Genomic_DNA"/>
</dbReference>
<sequence length="232" mass="25245">MTSQSRSEERGGLSSPRSKITPERERELYEATLDLLREGGYEALTMEGIAARTRCGKSTLYRQWGGKPRLVAAALRAQRRVRFSGIDTGSLAGDLREAARAGAERGDRDGLLVQALAHAVLQDEDLQQALREALVHPETSMVDAMLDRAEGRGEIPVGHPAREFVAAQIFGVLRVRPVLEGRRPHPAEDAAYLQRFVDICILPALGLTSPAGPPPRTGGPAGDDRRGRRPRG</sequence>
<keyword evidence="2 4" id="KW-0238">DNA-binding</keyword>
<evidence type="ECO:0000256" key="1">
    <source>
        <dbReference type="ARBA" id="ARBA00023015"/>
    </source>
</evidence>
<dbReference type="InterPro" id="IPR009057">
    <property type="entry name" value="Homeodomain-like_sf"/>
</dbReference>
<evidence type="ECO:0000313" key="8">
    <source>
        <dbReference type="Proteomes" id="UP000254150"/>
    </source>
</evidence>
<evidence type="ECO:0000259" key="6">
    <source>
        <dbReference type="PROSITE" id="PS50977"/>
    </source>
</evidence>
<protein>
    <submittedName>
        <fullName evidence="7">TetR-family transcriptional regulator</fullName>
    </submittedName>
</protein>
<accession>A0A380P608</accession>
<dbReference type="GeneID" id="95069071"/>